<organism evidence="2 3">
    <name type="scientific">Lentibacillus juripiscarius</name>
    <dbReference type="NCBI Taxonomy" id="257446"/>
    <lineage>
        <taxon>Bacteria</taxon>
        <taxon>Bacillati</taxon>
        <taxon>Bacillota</taxon>
        <taxon>Bacilli</taxon>
        <taxon>Bacillales</taxon>
        <taxon>Bacillaceae</taxon>
        <taxon>Lentibacillus</taxon>
    </lineage>
</organism>
<feature type="transmembrane region" description="Helical" evidence="1">
    <location>
        <begin position="157"/>
        <end position="182"/>
    </location>
</feature>
<evidence type="ECO:0000313" key="2">
    <source>
        <dbReference type="EMBL" id="MFD2761206.1"/>
    </source>
</evidence>
<keyword evidence="1" id="KW-0812">Transmembrane</keyword>
<reference evidence="3" key="1">
    <citation type="journal article" date="2019" name="Int. J. Syst. Evol. Microbiol.">
        <title>The Global Catalogue of Microorganisms (GCM) 10K type strain sequencing project: providing services to taxonomists for standard genome sequencing and annotation.</title>
        <authorList>
            <consortium name="The Broad Institute Genomics Platform"/>
            <consortium name="The Broad Institute Genome Sequencing Center for Infectious Disease"/>
            <person name="Wu L."/>
            <person name="Ma J."/>
        </authorList>
    </citation>
    <scope>NUCLEOTIDE SEQUENCE [LARGE SCALE GENOMIC DNA]</scope>
    <source>
        <strain evidence="3">TISTR 1535</strain>
    </source>
</reference>
<keyword evidence="1" id="KW-0472">Membrane</keyword>
<feature type="transmembrane region" description="Helical" evidence="1">
    <location>
        <begin position="84"/>
        <end position="106"/>
    </location>
</feature>
<gene>
    <name evidence="2" type="ORF">ACFSUO_09510</name>
</gene>
<feature type="transmembrane region" description="Helical" evidence="1">
    <location>
        <begin position="269"/>
        <end position="291"/>
    </location>
</feature>
<comment type="caution">
    <text evidence="2">The sequence shown here is derived from an EMBL/GenBank/DDBJ whole genome shotgun (WGS) entry which is preliminary data.</text>
</comment>
<protein>
    <submittedName>
        <fullName evidence="2">Zinc ribbon domain-containing protein</fullName>
    </submittedName>
</protein>
<feature type="transmembrane region" description="Helical" evidence="1">
    <location>
        <begin position="406"/>
        <end position="424"/>
    </location>
</feature>
<evidence type="ECO:0000313" key="3">
    <source>
        <dbReference type="Proteomes" id="UP001597502"/>
    </source>
</evidence>
<sequence length="482" mass="52466">MFCRECGKKNDPHASYCRYDGYPLKAEQGGRLWPAESMSCMECGAEKSDPAARYCTACGSSFDTYEIADPASVTPFNAELGRKVLPGFLLSAGLLFVISQLIVLFVGKIERPSGYLQLQLPVDQPVIESLNFLDFSLFANLTSITLTLGNDDFTQHISYVSSGLAFMAVVAVLALVPGGFLVKRLNPGITAWRAALVFATGYGALLGILSLLAGVDNVSGHGHYQTSIDFCMWSAVINGVFLGFAGSYAGMGLRSDRHMPESRSINDRAICFGIFTVMAGYVLMVLVSVILNAQYEPQLETDPAVDVAEEQRSTFASWSFVAKMGSYLFHLAIGNSFIVNIPGPESETVTYSFLSGELAARTSDIAFLIPPDFFASSEIIILVLTAVFFIGAGFLLANVRGGTVRTIAIYSFAVAVMMTFFAFYTSTNYSFQVEEQAHQFHEDTSVFFGFRLLRTFIISLLYAGVTALVGALLRKLWKGGME</sequence>
<feature type="transmembrane region" description="Helical" evidence="1">
    <location>
        <begin position="227"/>
        <end position="248"/>
    </location>
</feature>
<accession>A0ABW5V5G6</accession>
<dbReference type="EMBL" id="JBHUNA010000020">
    <property type="protein sequence ID" value="MFD2761206.1"/>
    <property type="molecule type" value="Genomic_DNA"/>
</dbReference>
<keyword evidence="1" id="KW-1133">Transmembrane helix</keyword>
<dbReference type="RefSeq" id="WP_382393455.1">
    <property type="nucleotide sequence ID" value="NZ_JBHUNA010000020.1"/>
</dbReference>
<feature type="transmembrane region" description="Helical" evidence="1">
    <location>
        <begin position="452"/>
        <end position="473"/>
    </location>
</feature>
<keyword evidence="3" id="KW-1185">Reference proteome</keyword>
<name>A0ABW5V5G6_9BACI</name>
<feature type="transmembrane region" description="Helical" evidence="1">
    <location>
        <begin position="379"/>
        <end position="399"/>
    </location>
</feature>
<dbReference type="Proteomes" id="UP001597502">
    <property type="component" value="Unassembled WGS sequence"/>
</dbReference>
<feature type="transmembrane region" description="Helical" evidence="1">
    <location>
        <begin position="194"/>
        <end position="215"/>
    </location>
</feature>
<proteinExistence type="predicted"/>
<evidence type="ECO:0000256" key="1">
    <source>
        <dbReference type="SAM" id="Phobius"/>
    </source>
</evidence>